<gene>
    <name evidence="5" type="ORF">TIS948_LOCUS2457</name>
</gene>
<dbReference type="Pfam" id="PF16087">
    <property type="entry name" value="DUF4817"/>
    <property type="match status" value="1"/>
</dbReference>
<dbReference type="Gene3D" id="3.30.565.10">
    <property type="entry name" value="Histidine kinase-like ATPase, C-terminal domain"/>
    <property type="match status" value="1"/>
</dbReference>
<feature type="domain" description="Protein NO VEIN C-terminal" evidence="3">
    <location>
        <begin position="2703"/>
        <end position="2788"/>
    </location>
</feature>
<dbReference type="NCBIfam" id="NF047352">
    <property type="entry name" value="P_loop_sacsin"/>
    <property type="match status" value="1"/>
</dbReference>
<dbReference type="InterPro" id="IPR036890">
    <property type="entry name" value="HATPase_C_sf"/>
</dbReference>
<feature type="region of interest" description="Disordered" evidence="2">
    <location>
        <begin position="2519"/>
        <end position="2538"/>
    </location>
</feature>
<feature type="compositionally biased region" description="Acidic residues" evidence="2">
    <location>
        <begin position="2529"/>
        <end position="2538"/>
    </location>
</feature>
<accession>A0A817LV68</accession>
<dbReference type="PANTHER" id="PTHR32387">
    <property type="entry name" value="WU:FJ29H11"/>
    <property type="match status" value="1"/>
</dbReference>
<dbReference type="InterPro" id="IPR052957">
    <property type="entry name" value="Auxin_embryo_med"/>
</dbReference>
<dbReference type="OrthoDB" id="1262810at2759"/>
<feature type="region of interest" description="Disordered" evidence="2">
    <location>
        <begin position="1142"/>
        <end position="1164"/>
    </location>
</feature>
<feature type="compositionally biased region" description="Polar residues" evidence="2">
    <location>
        <begin position="2634"/>
        <end position="2644"/>
    </location>
</feature>
<feature type="compositionally biased region" description="Polar residues" evidence="2">
    <location>
        <begin position="2598"/>
        <end position="2611"/>
    </location>
</feature>
<reference evidence="5" key="1">
    <citation type="submission" date="2021-02" db="EMBL/GenBank/DDBJ databases">
        <authorList>
            <person name="Nowell W R."/>
        </authorList>
    </citation>
    <scope>NUCLEOTIDE SEQUENCE</scope>
</reference>
<dbReference type="PANTHER" id="PTHR32387:SF0">
    <property type="entry name" value="PROTEIN NO VEIN"/>
    <property type="match status" value="1"/>
</dbReference>
<dbReference type="Pfam" id="PF13020">
    <property type="entry name" value="NOV_C"/>
    <property type="match status" value="1"/>
</dbReference>
<dbReference type="InterPro" id="IPR032135">
    <property type="entry name" value="DUF4817"/>
</dbReference>
<feature type="region of interest" description="Disordered" evidence="2">
    <location>
        <begin position="2584"/>
        <end position="2644"/>
    </location>
</feature>
<organism evidence="5 6">
    <name type="scientific">Rotaria socialis</name>
    <dbReference type="NCBI Taxonomy" id="392032"/>
    <lineage>
        <taxon>Eukaryota</taxon>
        <taxon>Metazoa</taxon>
        <taxon>Spiralia</taxon>
        <taxon>Gnathifera</taxon>
        <taxon>Rotifera</taxon>
        <taxon>Eurotatoria</taxon>
        <taxon>Bdelloidea</taxon>
        <taxon>Philodinida</taxon>
        <taxon>Philodinidae</taxon>
        <taxon>Rotaria</taxon>
    </lineage>
</organism>
<dbReference type="InterPro" id="IPR024975">
    <property type="entry name" value="NOV_C"/>
</dbReference>
<evidence type="ECO:0008006" key="7">
    <source>
        <dbReference type="Google" id="ProtNLM"/>
    </source>
</evidence>
<comment type="caution">
    <text evidence="5">The sequence shown here is derived from an EMBL/GenBank/DDBJ whole genome shotgun (WGS) entry which is preliminary data.</text>
</comment>
<dbReference type="Gene3D" id="3.30.420.10">
    <property type="entry name" value="Ribonuclease H-like superfamily/Ribonuclease H"/>
    <property type="match status" value="1"/>
</dbReference>
<evidence type="ECO:0000313" key="5">
    <source>
        <dbReference type="EMBL" id="CAF3021210.1"/>
    </source>
</evidence>
<dbReference type="SUPFAM" id="SSF55874">
    <property type="entry name" value="ATPase domain of HSP90 chaperone/DNA topoisomerase II/histidine kinase"/>
    <property type="match status" value="1"/>
</dbReference>
<keyword evidence="1" id="KW-0175">Coiled coil</keyword>
<feature type="compositionally biased region" description="Low complexity" evidence="2">
    <location>
        <begin position="2519"/>
        <end position="2528"/>
    </location>
</feature>
<proteinExistence type="predicted"/>
<sequence>MSGSFRLSSSERIEVVKWYAIYQNAAEFVRQFPHRFDRDPPTRKVILDLVRKFDKTGSVEDVARPGRSRSVTTAMSRERVRLNFQQNPESSTRRATVELNLSRTSLRRMMKRCEFADTFLNLIAADSSFLNRIVWSDEAIFKLNGHVNRHNCVYYGMENPLVVITEEMNALRITVWAGIWSGGIIGPFFFYGNVTADNYLDMLEENIVPAIEKEMNLDETFYMHDGAPAHYARSVRQFLEDTFPDRWIGRRGWIEWPARSPDLTPTDFFLWSVIKDRVYAIRPPNLQTLEDAIITDMRFKTYQRSYVALLVSSFQIQHISSYKQQVSCKVAEIIANIHRSKEFVSRERVQSELFNFYHVNSWRRLDVHPGELKPLVNLTDRLKKVAFYMQIFEQVFMLCTLHDIGSILARFIKVDTYEDALLGPLSENPDVKRVFCYEPTRRHQPIPLMTSGDVISLFIDFRENSKGNVVIGNFLDALVNYYHLRTRKELGLYCKSFPYLIEVSGLVKRNSRWYIKEIQAAAVEELTSTIEERLSELKQEMRDELELSAFNKKKSPIAVFNHLASTVEKYLSFIPEQTFTYATLIHLRQNELLQWLLNISIYLGSIQKPETFIAELQRILGHQNHHERQQILTQFYQSLPSDPDISERDHQRLEAMIQQQQNRLTYGQYPSAINDWSHSVTNTSGANALPPTNPNRKKLTVDLKQVCSYLFEILINYENAPTIKQLLQIENHLCTKYRLDSFAELKFDTGDDDDDTDTNIVSFLNTHQKLIDPNSELSVYGYNVPITDRRDLFEFTNQLIESNSDKQHISSQSVELHMDSNNEDIQINADRLSILEKAIVHKFGGLLGFRSGRNILHKTKKSSHLNMTCSIIRFEESLLDFNHLDRIDTCPLMPITDENQLCKFILQCPIMTNLYCWLQWTYFFEPKYGNMKSFIRKHMYSLQHLLLLETSSYELLRLPSDATLKSFEEELNALRVRSAVGHLCALITCEYGVTARIPLNVYRTSMRTWFIHLQSLCMTSGNSRQPMQYVLDFLTYLPILIGQARLIQEIILVLLDDVFRSSGPGTVSARKKIWELADEKQKNKLEIWGCTLDIEDWKNNKKWLEQDYSIEEHQESALQSNIVTSNNSIIQDNTHVPAVPTPVLPPSQSHSNTPEVKKNESNISNQSGFEHIESIRRGFGIDSGLDSGGQSIVKNYQGKLERSLQKLSNDLYSEKGHFVLELIQNADDNQYPSDCLPTLRFVLSDKRILICNNEIGFERNNVEAICDVGTSTKGKHKQGYAGHKGIGFKSVFMVSNRPEIHSKGYHFCFDTVDGTEQIGYIRPIWLNKCEEVLPSANEWTTCIRLPIQRSCRLQEDFDNIQAKLLLFLNRLRRIEIVGQPMSSSDSDQIRIFTRIDHADGKIIELQEKTVKETVKTFWLVVKKVLQVPEDIKEKLREVKCEVHSTTIAIAYPISNLQKLIQQLPLAQPLFAYLPLRSYGFRFILQADFEVPATRQEIFHDNFWNEWLKSEMVQLLPLAYEHFKNLPELLTSLSALGMSSSLAATQVLVYFLKLIPTRNELDPYFNSFVDKSMKILMGIIKLPVAQDDGNGQVHTEWVQASQCVLVKDQFIRKILPQELLLSHFNLYYVPEQLASECSERTLIRLGCASLQFSSIIRLIKELYKQDEQTHSTKTSSIEQIAKWLLCINYIIEQQQQENGQLRDSGTHSEEIEASKLRELKQLKIFPLSGHSQLVSMDEYKDQVILFPLPKTAQYKKPFKIILNDLPRLDERLIEYIEDKFARRYDSIVCLLKKLGIIDKPKIMDIYRIHMQPILWDKSRWSTVSDSVLVAFPLCIYAYLDQFENELEQLRKCMVIKTRSGQFVRLDTPGIIIHLTSAYACTRSLESLISPKHEFTFISDDYINNYRTELFHSNDDVRGFARFLENLGITEFLQVGITETHFINVDSLQNTQWNYLIPELNEMIHQPFTIEDCSCNEFNTLIASCNNIAVDIDLCTKLLIYLDRHHATLSQFYTASINLMDQVKFGRRQPKKGIPSTFYLSLRQHAWIPIEGDQLAKPDDVYCLHPKSETAVFHRYIPHLDQTKLSLNNRDFRLNILGLKEHVLPVTMFEIFMKWSCGFDRDVLLALLSESNHANVIPCPLPETFRQPFDDTIENVRRVYRFLLADNCTRNYLRYFCYWPLVFIPENNGRGYFVFPHQVYWQDSTSLLSPFDDISLLNLNRRISIKRYYDNDIKLQGFFLQEFQIAFEPTIDDYFPLLSQILSINNTWRLIKVIMDLSFQQNRQIEIKERCFDLPFIPCMGAINKKAKYSDQPFYPHDFVIAEKLANKLFIIQLPDWALPLEFKNSFCFLFEIKSLADVIQLQVHVDNEQLSVDLFNFFFHSIELIQNFLLLKSFITEERSKYLASIFARLHFVCVDKIQLSYKYETDIVRTETCDTYIDEQAGQFYILKQIEKFEKRYIETMVAFLVRDRVAQIELTSYMMELSRIYHNESTQGLINQRQSIINLEYNDRWTFPNVYSISSSSSSSSEEISSDEEQTEELTEMIEKLMNEPLPEQKAPLQRKIEQDDENNPRCFPAKANAKELTEFSNTTSHPAEHKQSVNVSHSPDSNHITSSSSVSHSSKESDNNRTIKNEQPVKSTAKSTDTCQIQAATVDCSNSTSVEVEKFERIQISTLIGSNPYSLSPSSITINPINNEIDNTLGRKGEELVFRFLKWKYPNAHVKWMNNNNKESGLPYDIEMKINNQIDLIEVKTTGIHDQHTFRISIGEINCLLNHPTNYHIYRVYYSGEPESTKITILSQVKQHLEHKQLALCMTIMQRANEE</sequence>
<evidence type="ECO:0000256" key="2">
    <source>
        <dbReference type="SAM" id="MobiDB-lite"/>
    </source>
</evidence>
<dbReference type="EMBL" id="CAJNXB010000108">
    <property type="protein sequence ID" value="CAF3021210.1"/>
    <property type="molecule type" value="Genomic_DNA"/>
</dbReference>
<dbReference type="Proteomes" id="UP000663825">
    <property type="component" value="Unassembled WGS sequence"/>
</dbReference>
<dbReference type="GO" id="GO:0003676">
    <property type="term" value="F:nucleic acid binding"/>
    <property type="evidence" value="ECO:0007669"/>
    <property type="project" value="InterPro"/>
</dbReference>
<evidence type="ECO:0000313" key="6">
    <source>
        <dbReference type="Proteomes" id="UP000663825"/>
    </source>
</evidence>
<dbReference type="InterPro" id="IPR036397">
    <property type="entry name" value="RNaseH_sf"/>
</dbReference>
<evidence type="ECO:0000259" key="4">
    <source>
        <dbReference type="Pfam" id="PF16087"/>
    </source>
</evidence>
<feature type="compositionally biased region" description="Basic and acidic residues" evidence="2">
    <location>
        <begin position="2619"/>
        <end position="2630"/>
    </location>
</feature>
<protein>
    <recommendedName>
        <fullName evidence="7">DUF4817 domain-containing protein</fullName>
    </recommendedName>
</protein>
<feature type="domain" description="DUF4817" evidence="4">
    <location>
        <begin position="9"/>
        <end position="60"/>
    </location>
</feature>
<evidence type="ECO:0000256" key="1">
    <source>
        <dbReference type="SAM" id="Coils"/>
    </source>
</evidence>
<feature type="coiled-coil region" evidence="1">
    <location>
        <begin position="520"/>
        <end position="547"/>
    </location>
</feature>
<evidence type="ECO:0000259" key="3">
    <source>
        <dbReference type="Pfam" id="PF13020"/>
    </source>
</evidence>
<name>A0A817LV68_9BILA</name>